<feature type="region of interest" description="Disordered" evidence="1">
    <location>
        <begin position="1"/>
        <end position="54"/>
    </location>
</feature>
<organism evidence="2 3">
    <name type="scientific">Corynespora cassiicola Philippines</name>
    <dbReference type="NCBI Taxonomy" id="1448308"/>
    <lineage>
        <taxon>Eukaryota</taxon>
        <taxon>Fungi</taxon>
        <taxon>Dikarya</taxon>
        <taxon>Ascomycota</taxon>
        <taxon>Pezizomycotina</taxon>
        <taxon>Dothideomycetes</taxon>
        <taxon>Pleosporomycetidae</taxon>
        <taxon>Pleosporales</taxon>
        <taxon>Corynesporascaceae</taxon>
        <taxon>Corynespora</taxon>
    </lineage>
</organism>
<proteinExistence type="predicted"/>
<feature type="compositionally biased region" description="Low complexity" evidence="1">
    <location>
        <begin position="45"/>
        <end position="54"/>
    </location>
</feature>
<evidence type="ECO:0000313" key="2">
    <source>
        <dbReference type="EMBL" id="PSN70239.1"/>
    </source>
</evidence>
<feature type="compositionally biased region" description="Basic residues" evidence="1">
    <location>
        <begin position="1"/>
        <end position="12"/>
    </location>
</feature>
<sequence>MAAKPKILHRSRPLSGPGVLFSRPSQSDDELAPSSFANGRQTSSTNTPPATAGQAPATLCMAVGARGRRLLRVFHLALLAERVGTPTNVRHLTPAPSKQQASTQLRLLVALGDGAPRVLPGWLLAHTHHTHALPVRSHEPRAARSFGGTTYLPGPPFPSPMVTHRAKTQVLCPV</sequence>
<evidence type="ECO:0000313" key="3">
    <source>
        <dbReference type="Proteomes" id="UP000240883"/>
    </source>
</evidence>
<dbReference type="Proteomes" id="UP000240883">
    <property type="component" value="Unassembled WGS sequence"/>
</dbReference>
<dbReference type="EMBL" id="KZ678132">
    <property type="protein sequence ID" value="PSN70239.1"/>
    <property type="molecule type" value="Genomic_DNA"/>
</dbReference>
<feature type="compositionally biased region" description="Polar residues" evidence="1">
    <location>
        <begin position="35"/>
        <end position="44"/>
    </location>
</feature>
<name>A0A2T2NXZ7_CORCC</name>
<accession>A0A2T2NXZ7</accession>
<keyword evidence="3" id="KW-1185">Reference proteome</keyword>
<reference evidence="2 3" key="1">
    <citation type="journal article" date="2018" name="Front. Microbiol.">
        <title>Genome-Wide Analysis of Corynespora cassiicola Leaf Fall Disease Putative Effectors.</title>
        <authorList>
            <person name="Lopez D."/>
            <person name="Ribeiro S."/>
            <person name="Label P."/>
            <person name="Fumanal B."/>
            <person name="Venisse J.S."/>
            <person name="Kohler A."/>
            <person name="de Oliveira R.R."/>
            <person name="Labutti K."/>
            <person name="Lipzen A."/>
            <person name="Lail K."/>
            <person name="Bauer D."/>
            <person name="Ohm R.A."/>
            <person name="Barry K.W."/>
            <person name="Spatafora J."/>
            <person name="Grigoriev I.V."/>
            <person name="Martin F.M."/>
            <person name="Pujade-Renaud V."/>
        </authorList>
    </citation>
    <scope>NUCLEOTIDE SEQUENCE [LARGE SCALE GENOMIC DNA]</scope>
    <source>
        <strain evidence="2 3">Philippines</strain>
    </source>
</reference>
<evidence type="ECO:0000256" key="1">
    <source>
        <dbReference type="SAM" id="MobiDB-lite"/>
    </source>
</evidence>
<dbReference type="AlphaFoldDB" id="A0A2T2NXZ7"/>
<gene>
    <name evidence="2" type="ORF">BS50DRAFT_309187</name>
</gene>
<protein>
    <submittedName>
        <fullName evidence="2">Uncharacterized protein</fullName>
    </submittedName>
</protein>